<feature type="compositionally biased region" description="Polar residues" evidence="1">
    <location>
        <begin position="421"/>
        <end position="430"/>
    </location>
</feature>
<feature type="compositionally biased region" description="Basic and acidic residues" evidence="1">
    <location>
        <begin position="279"/>
        <end position="291"/>
    </location>
</feature>
<reference evidence="2 3" key="1">
    <citation type="submission" date="2018-05" db="EMBL/GenBank/DDBJ databases">
        <title>Draft genome sequence of Scytalidium lignicola DSM 105466, a ubiquitous saprotrophic fungus.</title>
        <authorList>
            <person name="Buettner E."/>
            <person name="Gebauer A.M."/>
            <person name="Hofrichter M."/>
            <person name="Liers C."/>
            <person name="Kellner H."/>
        </authorList>
    </citation>
    <scope>NUCLEOTIDE SEQUENCE [LARGE SCALE GENOMIC DNA]</scope>
    <source>
        <strain evidence="2 3">DSM 105466</strain>
    </source>
</reference>
<feature type="non-terminal residue" evidence="2">
    <location>
        <position position="1"/>
    </location>
</feature>
<comment type="caution">
    <text evidence="2">The sequence shown here is derived from an EMBL/GenBank/DDBJ whole genome shotgun (WGS) entry which is preliminary data.</text>
</comment>
<organism evidence="2 3">
    <name type="scientific">Scytalidium lignicola</name>
    <name type="common">Hyphomycete</name>
    <dbReference type="NCBI Taxonomy" id="5539"/>
    <lineage>
        <taxon>Eukaryota</taxon>
        <taxon>Fungi</taxon>
        <taxon>Dikarya</taxon>
        <taxon>Ascomycota</taxon>
        <taxon>Pezizomycotina</taxon>
        <taxon>Leotiomycetes</taxon>
        <taxon>Leotiomycetes incertae sedis</taxon>
        <taxon>Scytalidium</taxon>
    </lineage>
</organism>
<feature type="region of interest" description="Disordered" evidence="1">
    <location>
        <begin position="421"/>
        <end position="462"/>
    </location>
</feature>
<accession>A0A3E2HJQ6</accession>
<evidence type="ECO:0000313" key="2">
    <source>
        <dbReference type="EMBL" id="RFU33463.1"/>
    </source>
</evidence>
<feature type="region of interest" description="Disordered" evidence="1">
    <location>
        <begin position="1"/>
        <end position="36"/>
    </location>
</feature>
<protein>
    <submittedName>
        <fullName evidence="2">Uncharacterized protein</fullName>
    </submittedName>
</protein>
<name>A0A3E2HJQ6_SCYLI</name>
<keyword evidence="3" id="KW-1185">Reference proteome</keyword>
<dbReference type="Proteomes" id="UP000258309">
    <property type="component" value="Unassembled WGS sequence"/>
</dbReference>
<evidence type="ECO:0000256" key="1">
    <source>
        <dbReference type="SAM" id="MobiDB-lite"/>
    </source>
</evidence>
<gene>
    <name evidence="2" type="ORF">B7463_g2858</name>
</gene>
<feature type="compositionally biased region" description="Polar residues" evidence="1">
    <location>
        <begin position="308"/>
        <end position="321"/>
    </location>
</feature>
<dbReference type="STRING" id="5539.A0A3E2HJQ6"/>
<evidence type="ECO:0000313" key="3">
    <source>
        <dbReference type="Proteomes" id="UP000258309"/>
    </source>
</evidence>
<sequence>MAIEHATSGSTPLLESLPAHTAPKTARSAPDTTRRRSLPLHFLPPALWSANTSSASLVQSEEAAHGEHIFDETTVAYRISALRQLNGATRSRHHRYAKSTGARNSTYNQPVIVRTYSGPSRTRSQHRPAAAKKGNGQTVVTVSKMGDLKLPPVEAFSFKGIMDEIRHGVTEDLERIAEICARSKYSLSNQYEVHMPPHGRGDQFFQPVSQAPITQGQLAGPTLQAIGSDDEQPRPAGRGPKNGRRTRSVAYGTLETIMSSSRSSDEDKSTKKPAAVLADEVRGRAAERTESEADPPLPGSAKLKKGAQIQSTPRPTRSRSATFASIIIDSAQGARHKPDAQFVATTSLISEPSRPQTSATINLEVVSNIETLPRISAARPLDLISPASVIRSESRTLTSMSQNDERTSILNSISSWWSRRLGQQQSNTASRPRRPSHAEGSLREILKSADVDRKGKAADRGD</sequence>
<feature type="region of interest" description="Disordered" evidence="1">
    <location>
        <begin position="118"/>
        <end position="137"/>
    </location>
</feature>
<dbReference type="OrthoDB" id="5339332at2759"/>
<proteinExistence type="predicted"/>
<feature type="compositionally biased region" description="Basic and acidic residues" evidence="1">
    <location>
        <begin position="436"/>
        <end position="462"/>
    </location>
</feature>
<dbReference type="AlphaFoldDB" id="A0A3E2HJQ6"/>
<feature type="non-terminal residue" evidence="2">
    <location>
        <position position="462"/>
    </location>
</feature>
<dbReference type="EMBL" id="NCSJ02000035">
    <property type="protein sequence ID" value="RFU33463.1"/>
    <property type="molecule type" value="Genomic_DNA"/>
</dbReference>
<feature type="region of interest" description="Disordered" evidence="1">
    <location>
        <begin position="223"/>
        <end position="321"/>
    </location>
</feature>
<dbReference type="OMA" id="NGANQSH"/>